<evidence type="ECO:0000313" key="3">
    <source>
        <dbReference type="Proteomes" id="UP000507470"/>
    </source>
</evidence>
<evidence type="ECO:0000313" key="2">
    <source>
        <dbReference type="EMBL" id="CAC5425055.1"/>
    </source>
</evidence>
<dbReference type="PANTHER" id="PTHR25462">
    <property type="entry name" value="BONUS, ISOFORM C-RELATED"/>
    <property type="match status" value="1"/>
</dbReference>
<proteinExistence type="predicted"/>
<protein>
    <recommendedName>
        <fullName evidence="4">B box-type domain-containing protein</fullName>
    </recommendedName>
</protein>
<sequence length="400" mass="45994">MQISQSCCMHDEKLILYCKDHENPCCGKCVVESHKHCKEIVSLDVIIKNAKTSVSFHETEDTLTELIENVRKLRNVHQDNLTDLSKKIKAIELEIQRTRLLINKHLDKIQKNLIDEIHRAGDKESEKIRLSIKSSDEMEHCLSEYQMKIVNIKKYASDIQAFMAIKRIETGVAKEEECLLSYIPEEKLNYVTISCKMSEPIQAFLGNTKTFGEVVIETKPRRFTLSRKKSMQAQMMLPKIQSMSIENITARLHQRVDTESKNVRGCCILPNENMVFACFDKKSLTFAYVETFQDLIYYTNTNTDDVTCCDMKGTVKWKFAFQNMTMIPLGITIDNTGNVYVTTGNNNVIVISPDGKRYKELLSSRDGLRNPIALYFDRRTNKLLVSNRSGDAVIYDIVQK</sequence>
<accession>A0A6J8EZX1</accession>
<dbReference type="SUPFAM" id="SSF57845">
    <property type="entry name" value="B-box zinc-binding domain"/>
    <property type="match status" value="1"/>
</dbReference>
<dbReference type="InterPro" id="IPR047153">
    <property type="entry name" value="TRIM45/56/19-like"/>
</dbReference>
<evidence type="ECO:0008006" key="4">
    <source>
        <dbReference type="Google" id="ProtNLM"/>
    </source>
</evidence>
<dbReference type="InterPro" id="IPR011042">
    <property type="entry name" value="6-blade_b-propeller_TolB-like"/>
</dbReference>
<keyword evidence="1" id="KW-0175">Coiled coil</keyword>
<reference evidence="2 3" key="1">
    <citation type="submission" date="2020-06" db="EMBL/GenBank/DDBJ databases">
        <authorList>
            <person name="Li R."/>
            <person name="Bekaert M."/>
        </authorList>
    </citation>
    <scope>NUCLEOTIDE SEQUENCE [LARGE SCALE GENOMIC DNA]</scope>
    <source>
        <strain evidence="3">wild</strain>
    </source>
</reference>
<name>A0A6J8EZX1_MYTCO</name>
<dbReference type="AlphaFoldDB" id="A0A6J8EZX1"/>
<gene>
    <name evidence="2" type="ORF">MCOR_56905</name>
</gene>
<dbReference type="PANTHER" id="PTHR25462:SF296">
    <property type="entry name" value="MEIOTIC P26, ISOFORM F"/>
    <property type="match status" value="1"/>
</dbReference>
<dbReference type="EMBL" id="CACVKT020010154">
    <property type="protein sequence ID" value="CAC5425055.1"/>
    <property type="molecule type" value="Genomic_DNA"/>
</dbReference>
<evidence type="ECO:0000256" key="1">
    <source>
        <dbReference type="SAM" id="Coils"/>
    </source>
</evidence>
<organism evidence="2 3">
    <name type="scientific">Mytilus coruscus</name>
    <name type="common">Sea mussel</name>
    <dbReference type="NCBI Taxonomy" id="42192"/>
    <lineage>
        <taxon>Eukaryota</taxon>
        <taxon>Metazoa</taxon>
        <taxon>Spiralia</taxon>
        <taxon>Lophotrochozoa</taxon>
        <taxon>Mollusca</taxon>
        <taxon>Bivalvia</taxon>
        <taxon>Autobranchia</taxon>
        <taxon>Pteriomorphia</taxon>
        <taxon>Mytilida</taxon>
        <taxon>Mytiloidea</taxon>
        <taxon>Mytilidae</taxon>
        <taxon>Mytilinae</taxon>
        <taxon>Mytilus</taxon>
    </lineage>
</organism>
<keyword evidence="3" id="KW-1185">Reference proteome</keyword>
<dbReference type="OrthoDB" id="6051284at2759"/>
<dbReference type="Proteomes" id="UP000507470">
    <property type="component" value="Unassembled WGS sequence"/>
</dbReference>
<dbReference type="SUPFAM" id="SSF63825">
    <property type="entry name" value="YWTD domain"/>
    <property type="match status" value="1"/>
</dbReference>
<feature type="coiled-coil region" evidence="1">
    <location>
        <begin position="56"/>
        <end position="101"/>
    </location>
</feature>
<dbReference type="Gene3D" id="2.120.10.30">
    <property type="entry name" value="TolB, C-terminal domain"/>
    <property type="match status" value="1"/>
</dbReference>